<dbReference type="Proteomes" id="UP001324634">
    <property type="component" value="Chromosome"/>
</dbReference>
<protein>
    <recommendedName>
        <fullName evidence="3">Carboxylic ester hydrolase</fullName>
        <ecNumber evidence="3">3.1.1.-</ecNumber>
    </recommendedName>
</protein>
<evidence type="ECO:0000256" key="2">
    <source>
        <dbReference type="ARBA" id="ARBA00022801"/>
    </source>
</evidence>
<evidence type="ECO:0000256" key="1">
    <source>
        <dbReference type="ARBA" id="ARBA00005964"/>
    </source>
</evidence>
<dbReference type="InterPro" id="IPR002018">
    <property type="entry name" value="CarbesteraseB"/>
</dbReference>
<organism evidence="6 7">
    <name type="scientific">Peredibacter starrii</name>
    <dbReference type="NCBI Taxonomy" id="28202"/>
    <lineage>
        <taxon>Bacteria</taxon>
        <taxon>Pseudomonadati</taxon>
        <taxon>Bdellovibrionota</taxon>
        <taxon>Bacteriovoracia</taxon>
        <taxon>Bacteriovoracales</taxon>
        <taxon>Bacteriovoracaceae</taxon>
        <taxon>Peredibacter</taxon>
    </lineage>
</organism>
<feature type="region of interest" description="Disordered" evidence="4">
    <location>
        <begin position="486"/>
        <end position="508"/>
    </location>
</feature>
<dbReference type="EMBL" id="CP139487">
    <property type="protein sequence ID" value="WPU63205.1"/>
    <property type="molecule type" value="Genomic_DNA"/>
</dbReference>
<reference evidence="6 7" key="1">
    <citation type="submission" date="2023-11" db="EMBL/GenBank/DDBJ databases">
        <title>Peredibacter starrii A3.12.</title>
        <authorList>
            <person name="Mitchell R.J."/>
        </authorList>
    </citation>
    <scope>NUCLEOTIDE SEQUENCE [LARGE SCALE GENOMIC DNA]</scope>
    <source>
        <strain evidence="6 7">A3.12</strain>
    </source>
</reference>
<dbReference type="InterPro" id="IPR019819">
    <property type="entry name" value="Carboxylesterase_B_CS"/>
</dbReference>
<dbReference type="PROSITE" id="PS00941">
    <property type="entry name" value="CARBOXYLESTERASE_B_2"/>
    <property type="match status" value="1"/>
</dbReference>
<dbReference type="InterPro" id="IPR050309">
    <property type="entry name" value="Type-B_Carboxylest/Lipase"/>
</dbReference>
<dbReference type="EC" id="3.1.1.-" evidence="3"/>
<feature type="chain" id="PRO_5043093177" description="Carboxylic ester hydrolase" evidence="3">
    <location>
        <begin position="18"/>
        <end position="508"/>
    </location>
</feature>
<sequence>MKTLFLFSFLISLSTFAAPAPLVQSEGTTFIGLNGPNDTEAYFGIPYAQAPVGNLRWKAPKKIRLGQRVVAQRMGPVCAQLWNMFSNVSPDYEGQAVGSEDCLYLNVWKPRQNANYKRPVFFWIHGGSNTKGTANDPNYDGAWFAQHNDAIFVSVNYRLGLFASFIHPSLETGNKLDSAGNHVTLDLIMALNWVKNNIENFGGDPDNVVIAGQSAGCMNVWGLLQSPLAKNLFNGAICSAGLPNAYPKLVIEERSDNLLHDLLIADKIAKDADEAKEWVRKQGPQTVRKYLLSKSAAELLAIPRFIVPTQHVSDGTVLPFDGLASVMTGRYNRVPMILGSTIDEATYLVGATMFKPTEGDLFRMLNSGRSYPRSAIIKDEYLSTFDGITRSSSIGLSNSLESISQSLRPFNWNIYKYEFTWKETPEPWKSVFGAFHGLDAIFYLGNFVEDRPQFARFAWRPSNKESREALREHMSQYFKSFLHHGNPNEGHNGKEWRSFSGSGHTFKF</sequence>
<dbReference type="InterPro" id="IPR029058">
    <property type="entry name" value="AB_hydrolase_fold"/>
</dbReference>
<feature type="signal peptide" evidence="3">
    <location>
        <begin position="1"/>
        <end position="17"/>
    </location>
</feature>
<evidence type="ECO:0000256" key="3">
    <source>
        <dbReference type="RuleBase" id="RU361235"/>
    </source>
</evidence>
<gene>
    <name evidence="6" type="ORF">SOO65_10965</name>
</gene>
<dbReference type="KEGG" id="psti:SOO65_10965"/>
<keyword evidence="3" id="KW-0732">Signal</keyword>
<dbReference type="RefSeq" id="WP_321389481.1">
    <property type="nucleotide sequence ID" value="NZ_CP139487.1"/>
</dbReference>
<evidence type="ECO:0000313" key="6">
    <source>
        <dbReference type="EMBL" id="WPU63205.1"/>
    </source>
</evidence>
<proteinExistence type="inferred from homology"/>
<feature type="compositionally biased region" description="Polar residues" evidence="4">
    <location>
        <begin position="499"/>
        <end position="508"/>
    </location>
</feature>
<dbReference type="PANTHER" id="PTHR11559">
    <property type="entry name" value="CARBOXYLESTERASE"/>
    <property type="match status" value="1"/>
</dbReference>
<dbReference type="AlphaFoldDB" id="A0AAX4HIY2"/>
<keyword evidence="2 3" id="KW-0378">Hydrolase</keyword>
<accession>A0AAX4HIY2</accession>
<feature type="domain" description="Carboxylesterase type B" evidence="5">
    <location>
        <begin position="38"/>
        <end position="500"/>
    </location>
</feature>
<dbReference type="Gene3D" id="3.40.50.1820">
    <property type="entry name" value="alpha/beta hydrolase"/>
    <property type="match status" value="1"/>
</dbReference>
<comment type="similarity">
    <text evidence="1 3">Belongs to the type-B carboxylesterase/lipase family.</text>
</comment>
<evidence type="ECO:0000256" key="4">
    <source>
        <dbReference type="SAM" id="MobiDB-lite"/>
    </source>
</evidence>
<dbReference type="PROSITE" id="PS00122">
    <property type="entry name" value="CARBOXYLESTERASE_B_1"/>
    <property type="match status" value="1"/>
</dbReference>
<evidence type="ECO:0000259" key="5">
    <source>
        <dbReference type="Pfam" id="PF00135"/>
    </source>
</evidence>
<evidence type="ECO:0000313" key="7">
    <source>
        <dbReference type="Proteomes" id="UP001324634"/>
    </source>
</evidence>
<dbReference type="SUPFAM" id="SSF53474">
    <property type="entry name" value="alpha/beta-Hydrolases"/>
    <property type="match status" value="1"/>
</dbReference>
<name>A0AAX4HIY2_9BACT</name>
<dbReference type="InterPro" id="IPR019826">
    <property type="entry name" value="Carboxylesterase_B_AS"/>
</dbReference>
<dbReference type="Pfam" id="PF00135">
    <property type="entry name" value="COesterase"/>
    <property type="match status" value="1"/>
</dbReference>
<keyword evidence="7" id="KW-1185">Reference proteome</keyword>
<dbReference type="GO" id="GO:0016787">
    <property type="term" value="F:hydrolase activity"/>
    <property type="evidence" value="ECO:0007669"/>
    <property type="project" value="UniProtKB-KW"/>
</dbReference>